<name>A0ACC3BMH2_PYRYE</name>
<comment type="caution">
    <text evidence="1">The sequence shown here is derived from an EMBL/GenBank/DDBJ whole genome shotgun (WGS) entry which is preliminary data.</text>
</comment>
<organism evidence="1 2">
    <name type="scientific">Pyropia yezoensis</name>
    <name type="common">Susabi-nori</name>
    <name type="synonym">Porphyra yezoensis</name>
    <dbReference type="NCBI Taxonomy" id="2788"/>
    <lineage>
        <taxon>Eukaryota</taxon>
        <taxon>Rhodophyta</taxon>
        <taxon>Bangiophyceae</taxon>
        <taxon>Bangiales</taxon>
        <taxon>Bangiaceae</taxon>
        <taxon>Pyropia</taxon>
    </lineage>
</organism>
<evidence type="ECO:0000313" key="2">
    <source>
        <dbReference type="Proteomes" id="UP000798662"/>
    </source>
</evidence>
<evidence type="ECO:0000313" key="1">
    <source>
        <dbReference type="EMBL" id="KAK1858924.1"/>
    </source>
</evidence>
<dbReference type="EMBL" id="CM020618">
    <property type="protein sequence ID" value="KAK1858924.1"/>
    <property type="molecule type" value="Genomic_DNA"/>
</dbReference>
<keyword evidence="2" id="KW-1185">Reference proteome</keyword>
<accession>A0ACC3BMH2</accession>
<reference evidence="1" key="1">
    <citation type="submission" date="2019-11" db="EMBL/GenBank/DDBJ databases">
        <title>Nori genome reveals adaptations in red seaweeds to the harsh intertidal environment.</title>
        <authorList>
            <person name="Wang D."/>
            <person name="Mao Y."/>
        </authorList>
    </citation>
    <scope>NUCLEOTIDE SEQUENCE</scope>
    <source>
        <tissue evidence="1">Gametophyte</tissue>
    </source>
</reference>
<gene>
    <name evidence="1" type="ORF">I4F81_001523</name>
</gene>
<dbReference type="Proteomes" id="UP000798662">
    <property type="component" value="Chromosome 1"/>
</dbReference>
<sequence>MAVPLMMVPRMTVLHMTVLLMTVLLMAAPPVVLIATVSAMAGPAVAAPAVVVPAVVVPAAATVPAAVAVRAAAAPAVKVPAVAFPAAAAFPAVLLVAAVTDVSVPAMAKLLPVLTTCRTLYRLGLSAVRGLILGPGLLASLHQGASAPFLKRLVLEGLEDDGGGLCLSQSLRVHAPTLVELSLMLPLKATFFRDALRPSTASPQSVLFPALRRLSLLVTNPPDVAVIVRAAPALTGIRLATSVTWKSKSGLDWKVSDSSRPAALLLGSSLATTAGRLTSFELTGQDFSSPGFSAPSVVDFLITHAATLRSLRVSSTWGRQWETTTFPPSSFGQLSHLVLGLTDFAGDDLGPLLDRLCSFPVLFPALVELRLAVEVRPLPSGESRPVRCLLNLAHPDYCGVWPLGPSGLRRAHLRGPLPMLQAVTQAVTSPSLLALAVEGDCYPLKSASLSTQVVAGLASRCPALRAVRLDRLTFSGRLVELLDLQGIRGLFGKCALWPRWPRLEGQMILHEFYDCHSLNVEWRLPHV</sequence>
<proteinExistence type="predicted"/>
<protein>
    <submittedName>
        <fullName evidence="1">Uncharacterized protein</fullName>
    </submittedName>
</protein>